<evidence type="ECO:0000313" key="2">
    <source>
        <dbReference type="Proteomes" id="UP000439903"/>
    </source>
</evidence>
<accession>A0A8H4EQX2</accession>
<evidence type="ECO:0000313" key="1">
    <source>
        <dbReference type="EMBL" id="KAF0538293.1"/>
    </source>
</evidence>
<proteinExistence type="predicted"/>
<reference evidence="1 2" key="1">
    <citation type="journal article" date="2019" name="Environ. Microbiol.">
        <title>At the nexus of three kingdoms: the genome of the mycorrhizal fungus Gigaspora margarita provides insights into plant, endobacterial and fungal interactions.</title>
        <authorList>
            <person name="Venice F."/>
            <person name="Ghignone S."/>
            <person name="Salvioli di Fossalunga A."/>
            <person name="Amselem J."/>
            <person name="Novero M."/>
            <person name="Xianan X."/>
            <person name="Sedzielewska Toro K."/>
            <person name="Morin E."/>
            <person name="Lipzen A."/>
            <person name="Grigoriev I.V."/>
            <person name="Henrissat B."/>
            <person name="Martin F.M."/>
            <person name="Bonfante P."/>
        </authorList>
    </citation>
    <scope>NUCLEOTIDE SEQUENCE [LARGE SCALE GENOMIC DNA]</scope>
    <source>
        <strain evidence="1 2">BEG34</strain>
    </source>
</reference>
<sequence length="224" mass="25637">MQTYALLDNYCGGCHGNHPKEQFIWNGKRHKTCKRCKERRDNKSKGNELDHQDNFEVLSGEGSAGSACSAVTNENFEPERSYAKVDYLDLEDLIEHEIQKLTTDAQIDGVADVVYQNHLTVNLDNTMFQDRTAKEIANLVVAEIEGAQSESYKDSNRKRRMRYDCGGKISIQIDLVLNAIEVDIYHGSLHTRPELCIEMPAKLQEEIKTHSHLTVVELRNYLRH</sequence>
<keyword evidence="2" id="KW-1185">Reference proteome</keyword>
<dbReference type="EMBL" id="WTPW01000183">
    <property type="protein sequence ID" value="KAF0538293.1"/>
    <property type="molecule type" value="Genomic_DNA"/>
</dbReference>
<comment type="caution">
    <text evidence="1">The sequence shown here is derived from an EMBL/GenBank/DDBJ whole genome shotgun (WGS) entry which is preliminary data.</text>
</comment>
<dbReference type="Proteomes" id="UP000439903">
    <property type="component" value="Unassembled WGS sequence"/>
</dbReference>
<protein>
    <submittedName>
        <fullName evidence="1">Uncharacterized protein</fullName>
    </submittedName>
</protein>
<name>A0A8H4EQX2_GIGMA</name>
<dbReference type="AlphaFoldDB" id="A0A8H4EQX2"/>
<dbReference type="OrthoDB" id="2443264at2759"/>
<organism evidence="1 2">
    <name type="scientific">Gigaspora margarita</name>
    <dbReference type="NCBI Taxonomy" id="4874"/>
    <lineage>
        <taxon>Eukaryota</taxon>
        <taxon>Fungi</taxon>
        <taxon>Fungi incertae sedis</taxon>
        <taxon>Mucoromycota</taxon>
        <taxon>Glomeromycotina</taxon>
        <taxon>Glomeromycetes</taxon>
        <taxon>Diversisporales</taxon>
        <taxon>Gigasporaceae</taxon>
        <taxon>Gigaspora</taxon>
    </lineage>
</organism>
<gene>
    <name evidence="1" type="ORF">F8M41_007978</name>
</gene>